<dbReference type="EMBL" id="NESQ01000062">
    <property type="protein sequence ID" value="PUU80569.1"/>
    <property type="molecule type" value="Genomic_DNA"/>
</dbReference>
<keyword evidence="3" id="KW-1185">Reference proteome</keyword>
<organism evidence="2 3">
    <name type="scientific">Tuber borchii</name>
    <name type="common">White truffle</name>
    <dbReference type="NCBI Taxonomy" id="42251"/>
    <lineage>
        <taxon>Eukaryota</taxon>
        <taxon>Fungi</taxon>
        <taxon>Dikarya</taxon>
        <taxon>Ascomycota</taxon>
        <taxon>Pezizomycotina</taxon>
        <taxon>Pezizomycetes</taxon>
        <taxon>Pezizales</taxon>
        <taxon>Tuberaceae</taxon>
        <taxon>Tuber</taxon>
    </lineage>
</organism>
<comment type="caution">
    <text evidence="2">The sequence shown here is derived from an EMBL/GenBank/DDBJ whole genome shotgun (WGS) entry which is preliminary data.</text>
</comment>
<evidence type="ECO:0008006" key="4">
    <source>
        <dbReference type="Google" id="ProtNLM"/>
    </source>
</evidence>
<gene>
    <name evidence="2" type="ORF">B9Z19DRAFT_726126</name>
</gene>
<proteinExistence type="predicted"/>
<evidence type="ECO:0000256" key="1">
    <source>
        <dbReference type="SAM" id="SignalP"/>
    </source>
</evidence>
<keyword evidence="1" id="KW-0732">Signal</keyword>
<dbReference type="AlphaFoldDB" id="A0A2T6ZYK5"/>
<feature type="signal peptide" evidence="1">
    <location>
        <begin position="1"/>
        <end position="19"/>
    </location>
</feature>
<protein>
    <recommendedName>
        <fullName evidence="4">Secreted protein</fullName>
    </recommendedName>
</protein>
<sequence>MISFLSFFLSFFFFPYYDSTMNTRPYLIHTLAQYNNTRNICMHCTTVVTCSTCPRQEVSGKQGFARHMAKNPCASQIHHSYSRILLARDK</sequence>
<dbReference type="Proteomes" id="UP000244722">
    <property type="component" value="Unassembled WGS sequence"/>
</dbReference>
<evidence type="ECO:0000313" key="2">
    <source>
        <dbReference type="EMBL" id="PUU80569.1"/>
    </source>
</evidence>
<reference evidence="2 3" key="1">
    <citation type="submission" date="2017-04" db="EMBL/GenBank/DDBJ databases">
        <title>Draft genome sequence of Tuber borchii Vittad., a whitish edible truffle.</title>
        <authorList>
            <consortium name="DOE Joint Genome Institute"/>
            <person name="Murat C."/>
            <person name="Kuo A."/>
            <person name="Barry K.W."/>
            <person name="Clum A."/>
            <person name="Dockter R.B."/>
            <person name="Fauchery L."/>
            <person name="Iotti M."/>
            <person name="Kohler A."/>
            <person name="Labutti K."/>
            <person name="Lindquist E.A."/>
            <person name="Lipzen A."/>
            <person name="Ohm R.A."/>
            <person name="Wang M."/>
            <person name="Grigoriev I.V."/>
            <person name="Zambonelli A."/>
            <person name="Martin F.M."/>
        </authorList>
    </citation>
    <scope>NUCLEOTIDE SEQUENCE [LARGE SCALE GENOMIC DNA]</scope>
    <source>
        <strain evidence="2 3">Tbo3840</strain>
    </source>
</reference>
<evidence type="ECO:0000313" key="3">
    <source>
        <dbReference type="Proteomes" id="UP000244722"/>
    </source>
</evidence>
<feature type="chain" id="PRO_5015395452" description="Secreted protein" evidence="1">
    <location>
        <begin position="20"/>
        <end position="90"/>
    </location>
</feature>
<accession>A0A2T6ZYK5</accession>
<name>A0A2T6ZYK5_TUBBO</name>